<protein>
    <submittedName>
        <fullName evidence="2">Uncharacterized protein</fullName>
    </submittedName>
</protein>
<dbReference type="AlphaFoldDB" id="Q6K7I3"/>
<evidence type="ECO:0000313" key="2">
    <source>
        <dbReference type="EMBL" id="BAD21866.1"/>
    </source>
</evidence>
<name>Q6K7I3_ORYSJ</name>
<evidence type="ECO:0000256" key="1">
    <source>
        <dbReference type="SAM" id="MobiDB-lite"/>
    </source>
</evidence>
<dbReference type="Proteomes" id="UP000000763">
    <property type="component" value="Chromosome 2"/>
</dbReference>
<reference evidence="3" key="2">
    <citation type="journal article" date="2008" name="Nucleic Acids Res.">
        <title>The rice annotation project database (RAP-DB): 2008 update.</title>
        <authorList>
            <consortium name="The rice annotation project (RAP)"/>
        </authorList>
    </citation>
    <scope>GENOME REANNOTATION</scope>
    <source>
        <strain evidence="3">cv. Nipponbare</strain>
    </source>
</reference>
<organism evidence="2 3">
    <name type="scientific">Oryza sativa subsp. japonica</name>
    <name type="common">Rice</name>
    <dbReference type="NCBI Taxonomy" id="39947"/>
    <lineage>
        <taxon>Eukaryota</taxon>
        <taxon>Viridiplantae</taxon>
        <taxon>Streptophyta</taxon>
        <taxon>Embryophyta</taxon>
        <taxon>Tracheophyta</taxon>
        <taxon>Spermatophyta</taxon>
        <taxon>Magnoliopsida</taxon>
        <taxon>Liliopsida</taxon>
        <taxon>Poales</taxon>
        <taxon>Poaceae</taxon>
        <taxon>BOP clade</taxon>
        <taxon>Oryzoideae</taxon>
        <taxon>Oryzeae</taxon>
        <taxon>Oryzinae</taxon>
        <taxon>Oryza</taxon>
        <taxon>Oryza sativa</taxon>
    </lineage>
</organism>
<proteinExistence type="predicted"/>
<reference evidence="3" key="1">
    <citation type="journal article" date="2005" name="Nature">
        <title>The map-based sequence of the rice genome.</title>
        <authorList>
            <consortium name="International rice genome sequencing project (IRGSP)"/>
            <person name="Matsumoto T."/>
            <person name="Wu J."/>
            <person name="Kanamori H."/>
            <person name="Katayose Y."/>
            <person name="Fujisawa M."/>
            <person name="Namiki N."/>
            <person name="Mizuno H."/>
            <person name="Yamamoto K."/>
            <person name="Antonio B.A."/>
            <person name="Baba T."/>
            <person name="Sakata K."/>
            <person name="Nagamura Y."/>
            <person name="Aoki H."/>
            <person name="Arikawa K."/>
            <person name="Arita K."/>
            <person name="Bito T."/>
            <person name="Chiden Y."/>
            <person name="Fujitsuka N."/>
            <person name="Fukunaka R."/>
            <person name="Hamada M."/>
            <person name="Harada C."/>
            <person name="Hayashi A."/>
            <person name="Hijishita S."/>
            <person name="Honda M."/>
            <person name="Hosokawa S."/>
            <person name="Ichikawa Y."/>
            <person name="Idonuma A."/>
            <person name="Iijima M."/>
            <person name="Ikeda M."/>
            <person name="Ikeno M."/>
            <person name="Ito K."/>
            <person name="Ito S."/>
            <person name="Ito T."/>
            <person name="Ito Y."/>
            <person name="Ito Y."/>
            <person name="Iwabuchi A."/>
            <person name="Kamiya K."/>
            <person name="Karasawa W."/>
            <person name="Kurita K."/>
            <person name="Katagiri S."/>
            <person name="Kikuta A."/>
            <person name="Kobayashi H."/>
            <person name="Kobayashi N."/>
            <person name="Machita K."/>
            <person name="Maehara T."/>
            <person name="Masukawa M."/>
            <person name="Mizubayashi T."/>
            <person name="Mukai Y."/>
            <person name="Nagasaki H."/>
            <person name="Nagata Y."/>
            <person name="Naito S."/>
            <person name="Nakashima M."/>
            <person name="Nakama Y."/>
            <person name="Nakamichi Y."/>
            <person name="Nakamura M."/>
            <person name="Meguro A."/>
            <person name="Negishi M."/>
            <person name="Ohta I."/>
            <person name="Ohta T."/>
            <person name="Okamoto M."/>
            <person name="Ono N."/>
            <person name="Saji S."/>
            <person name="Sakaguchi M."/>
            <person name="Sakai K."/>
            <person name="Shibata M."/>
            <person name="Shimokawa T."/>
            <person name="Song J."/>
            <person name="Takazaki Y."/>
            <person name="Terasawa K."/>
            <person name="Tsugane M."/>
            <person name="Tsuji K."/>
            <person name="Ueda S."/>
            <person name="Waki K."/>
            <person name="Yamagata H."/>
            <person name="Yamamoto M."/>
            <person name="Yamamoto S."/>
            <person name="Yamane H."/>
            <person name="Yoshiki S."/>
            <person name="Yoshihara R."/>
            <person name="Yukawa K."/>
            <person name="Zhong H."/>
            <person name="Yano M."/>
            <person name="Yuan Q."/>
            <person name="Ouyang S."/>
            <person name="Liu J."/>
            <person name="Jones K.M."/>
            <person name="Gansberger K."/>
            <person name="Moffat K."/>
            <person name="Hill J."/>
            <person name="Bera J."/>
            <person name="Fadrosh D."/>
            <person name="Jin S."/>
            <person name="Johri S."/>
            <person name="Kim M."/>
            <person name="Overton L."/>
            <person name="Reardon M."/>
            <person name="Tsitrin T."/>
            <person name="Vuong H."/>
            <person name="Weaver B."/>
            <person name="Ciecko A."/>
            <person name="Tallon L."/>
            <person name="Jackson J."/>
            <person name="Pai G."/>
            <person name="Aken S.V."/>
            <person name="Utterback T."/>
            <person name="Reidmuller S."/>
            <person name="Feldblyum T."/>
            <person name="Hsiao J."/>
            <person name="Zismann V."/>
            <person name="Iobst S."/>
            <person name="de Vazeille A.R."/>
            <person name="Buell C.R."/>
            <person name="Ying K."/>
            <person name="Li Y."/>
            <person name="Lu T."/>
            <person name="Huang Y."/>
            <person name="Zhao Q."/>
            <person name="Feng Q."/>
            <person name="Zhang L."/>
            <person name="Zhu J."/>
            <person name="Weng Q."/>
            <person name="Mu J."/>
            <person name="Lu Y."/>
            <person name="Fan D."/>
            <person name="Liu Y."/>
            <person name="Guan J."/>
            <person name="Zhang Y."/>
            <person name="Yu S."/>
            <person name="Liu X."/>
            <person name="Zhang Y."/>
            <person name="Hong G."/>
            <person name="Han B."/>
            <person name="Choisne N."/>
            <person name="Demange N."/>
            <person name="Orjeda G."/>
            <person name="Samain S."/>
            <person name="Cattolico L."/>
            <person name="Pelletier E."/>
            <person name="Couloux A."/>
            <person name="Segurens B."/>
            <person name="Wincker P."/>
            <person name="D'Hont A."/>
            <person name="Scarpelli C."/>
            <person name="Weissenbach J."/>
            <person name="Salanoubat M."/>
            <person name="Quetier F."/>
            <person name="Yu Y."/>
            <person name="Kim H.R."/>
            <person name="Rambo T."/>
            <person name="Currie J."/>
            <person name="Collura K."/>
            <person name="Luo M."/>
            <person name="Yang T."/>
            <person name="Ammiraju J.S.S."/>
            <person name="Engler F."/>
            <person name="Soderlund C."/>
            <person name="Wing R.A."/>
            <person name="Palmer L.E."/>
            <person name="de la Bastide M."/>
            <person name="Spiegel L."/>
            <person name="Nascimento L."/>
            <person name="Zutavern T."/>
            <person name="O'Shaughnessy A."/>
            <person name="Dike S."/>
            <person name="Dedhia N."/>
            <person name="Preston R."/>
            <person name="Balija V."/>
            <person name="McCombie W.R."/>
            <person name="Chow T."/>
            <person name="Chen H."/>
            <person name="Chung M."/>
            <person name="Chen C."/>
            <person name="Shaw J."/>
            <person name="Wu H."/>
            <person name="Hsiao K."/>
            <person name="Chao Y."/>
            <person name="Chu M."/>
            <person name="Cheng C."/>
            <person name="Hour A."/>
            <person name="Lee P."/>
            <person name="Lin S."/>
            <person name="Lin Y."/>
            <person name="Liou J."/>
            <person name="Liu S."/>
            <person name="Hsing Y."/>
            <person name="Raghuvanshi S."/>
            <person name="Mohanty A."/>
            <person name="Bharti A.K."/>
            <person name="Gaur A."/>
            <person name="Gupta V."/>
            <person name="Kumar D."/>
            <person name="Ravi V."/>
            <person name="Vij S."/>
            <person name="Kapur A."/>
            <person name="Khurana P."/>
            <person name="Khurana P."/>
            <person name="Khurana J.P."/>
            <person name="Tyagi A.K."/>
            <person name="Gaikwad K."/>
            <person name="Singh A."/>
            <person name="Dalal V."/>
            <person name="Srivastava S."/>
            <person name="Dixit A."/>
            <person name="Pal A.K."/>
            <person name="Ghazi I.A."/>
            <person name="Yadav M."/>
            <person name="Pandit A."/>
            <person name="Bhargava A."/>
            <person name="Sureshbabu K."/>
            <person name="Batra K."/>
            <person name="Sharma T.R."/>
            <person name="Mohapatra T."/>
            <person name="Singh N.K."/>
            <person name="Messing J."/>
            <person name="Nelson A.B."/>
            <person name="Fuks G."/>
            <person name="Kavchok S."/>
            <person name="Keizer G."/>
            <person name="Linton E."/>
            <person name="Llaca V."/>
            <person name="Song R."/>
            <person name="Tanyolac B."/>
            <person name="Young S."/>
            <person name="Ho-Il K."/>
            <person name="Hahn J.H."/>
            <person name="Sangsakoo G."/>
            <person name="Vanavichit A."/>
            <person name="de Mattos Luiz.A.T."/>
            <person name="Zimmer P.D."/>
            <person name="Malone G."/>
            <person name="Dellagostin O."/>
            <person name="de Oliveira A.C."/>
            <person name="Bevan M."/>
            <person name="Bancroft I."/>
            <person name="Minx P."/>
            <person name="Cordum H."/>
            <person name="Wilson R."/>
            <person name="Cheng Z."/>
            <person name="Jin W."/>
            <person name="Jiang J."/>
            <person name="Leong S.A."/>
            <person name="Iwama H."/>
            <person name="Gojobori T."/>
            <person name="Itoh T."/>
            <person name="Niimura Y."/>
            <person name="Fujii Y."/>
            <person name="Habara T."/>
            <person name="Sakai H."/>
            <person name="Sato Y."/>
            <person name="Wilson G."/>
            <person name="Kumar K."/>
            <person name="McCouch S."/>
            <person name="Juretic N."/>
            <person name="Hoen D."/>
            <person name="Wright S."/>
            <person name="Bruskiewich R."/>
            <person name="Bureau T."/>
            <person name="Miyao A."/>
            <person name="Hirochika H."/>
            <person name="Nishikawa T."/>
            <person name="Kadowaki K."/>
            <person name="Sugiura M."/>
            <person name="Burr B."/>
            <person name="Sasaki T."/>
        </authorList>
    </citation>
    <scope>NUCLEOTIDE SEQUENCE [LARGE SCALE GENOMIC DNA]</scope>
    <source>
        <strain evidence="3">cv. Nipponbare</strain>
    </source>
</reference>
<gene>
    <name evidence="2" type="primary">P0483C08.31</name>
</gene>
<accession>Q6K7I3</accession>
<sequence length="102" mass="11432">MACIPCVRHKSSNKSRDDDGNDDDDGRLRRQRLDNINDEWIHRYRDNGNDAWIRRQPVLGARWIRRGFAQELQQECAAAASTGGGGVSGWGLSGCSGGFNRR</sequence>
<evidence type="ECO:0000313" key="3">
    <source>
        <dbReference type="Proteomes" id="UP000000763"/>
    </source>
</evidence>
<feature type="region of interest" description="Disordered" evidence="1">
    <location>
        <begin position="1"/>
        <end position="28"/>
    </location>
</feature>
<dbReference type="EMBL" id="AP004837">
    <property type="protein sequence ID" value="BAD21866.1"/>
    <property type="molecule type" value="Genomic_DNA"/>
</dbReference>